<dbReference type="SUPFAM" id="SSF51445">
    <property type="entry name" value="(Trans)glycosidases"/>
    <property type="match status" value="1"/>
</dbReference>
<feature type="transmembrane region" description="Helical" evidence="1">
    <location>
        <begin position="7"/>
        <end position="28"/>
    </location>
</feature>
<evidence type="ECO:0000313" key="3">
    <source>
        <dbReference type="Proteomes" id="UP001257277"/>
    </source>
</evidence>
<dbReference type="RefSeq" id="WP_349242276.1">
    <property type="nucleotide sequence ID" value="NZ_JAVTTO010000004.1"/>
</dbReference>
<dbReference type="InterPro" id="IPR017853">
    <property type="entry name" value="GH"/>
</dbReference>
<dbReference type="InterPro" id="IPR055151">
    <property type="entry name" value="GH113"/>
</dbReference>
<dbReference type="Gene3D" id="3.20.20.80">
    <property type="entry name" value="Glycosidases"/>
    <property type="match status" value="1"/>
</dbReference>
<reference evidence="2 3" key="1">
    <citation type="submission" date="2023-09" db="EMBL/GenBank/DDBJ databases">
        <title>Novel taxa isolated from Blanes Bay.</title>
        <authorList>
            <person name="Rey-Velasco X."/>
            <person name="Lucena T."/>
        </authorList>
    </citation>
    <scope>NUCLEOTIDE SEQUENCE [LARGE SCALE GENOMIC DNA]</scope>
    <source>
        <strain evidence="2 3">S356</strain>
    </source>
</reference>
<gene>
    <name evidence="2" type="ORF">RQM59_11575</name>
</gene>
<keyword evidence="1" id="KW-0472">Membrane</keyword>
<feature type="transmembrane region" description="Helical" evidence="1">
    <location>
        <begin position="84"/>
        <end position="106"/>
    </location>
</feature>
<dbReference type="EMBL" id="JAVTTO010000004">
    <property type="protein sequence ID" value="MDT7833025.1"/>
    <property type="molecule type" value="Genomic_DNA"/>
</dbReference>
<organism evidence="2 3">
    <name type="scientific">Asprobacillus argus</name>
    <dbReference type="NCBI Taxonomy" id="3076534"/>
    <lineage>
        <taxon>Bacteria</taxon>
        <taxon>Pseudomonadati</taxon>
        <taxon>Bacteroidota</taxon>
        <taxon>Flavobacteriia</taxon>
        <taxon>Flavobacteriales</taxon>
        <taxon>Flavobacteriaceae</taxon>
        <taxon>Asprobacillus</taxon>
    </lineage>
</organism>
<sequence length="440" mass="52720">MRKIVLSIFKVYLFTWLFAFLFFSYNVYSSSTSWSKIFASFFEIAFSLGGLITVHIIFLFFFVFFLIFRYFVSVYKKRGIKIALIRFTIRFLLPTLLIVFSFTYIISKNNQEDYTYAWNYAAENTSEKSKKSFLVDEKIRGMSVYQIGRNRNVNISELIKTNIEWVAVIPYFYQKDENTKNINTPKEVGIWSKRDSSFIRDIKKLHQKELYVMIKPHLWMSSGWRSNIHFKNSEDWDSWFSDYRKIMMHYAYMAEETNTELLCIGTELRNALQEQPNQWLQLLKEIRAIYTGKITYAANWDDSLDFPAFWTALDYIGIQAYFPLTKNKNPNLQDIKKGWNPHIEKLKTLSEKYSKPILFTEVGYRDDLSATIKPWEWESSFKRLYKKKSDRTQQLAYEALFEELWDKPWFAGVFPWEWTSSDFPIYKKPAQNTITIWYNK</sequence>
<feature type="transmembrane region" description="Helical" evidence="1">
    <location>
        <begin position="48"/>
        <end position="72"/>
    </location>
</feature>
<dbReference type="Proteomes" id="UP001257277">
    <property type="component" value="Unassembled WGS sequence"/>
</dbReference>
<evidence type="ECO:0000313" key="2">
    <source>
        <dbReference type="EMBL" id="MDT7833025.1"/>
    </source>
</evidence>
<name>A0ABU3LHA5_9FLAO</name>
<dbReference type="CDD" id="cd19608">
    <property type="entry name" value="GH113_mannanase-like"/>
    <property type="match status" value="1"/>
</dbReference>
<keyword evidence="1" id="KW-1133">Transmembrane helix</keyword>
<evidence type="ECO:0000256" key="1">
    <source>
        <dbReference type="SAM" id="Phobius"/>
    </source>
</evidence>
<keyword evidence="1" id="KW-0812">Transmembrane</keyword>
<protein>
    <recommendedName>
        <fullName evidence="4">Glycoside hydrolase</fullName>
    </recommendedName>
</protein>
<accession>A0ABU3LHA5</accession>
<evidence type="ECO:0008006" key="4">
    <source>
        <dbReference type="Google" id="ProtNLM"/>
    </source>
</evidence>
<proteinExistence type="predicted"/>
<keyword evidence="3" id="KW-1185">Reference proteome</keyword>
<dbReference type="Pfam" id="PF22612">
    <property type="entry name" value="GH113"/>
    <property type="match status" value="1"/>
</dbReference>
<comment type="caution">
    <text evidence="2">The sequence shown here is derived from an EMBL/GenBank/DDBJ whole genome shotgun (WGS) entry which is preliminary data.</text>
</comment>